<accession>F5XPS3</accession>
<name>F5XPS3_MICPN</name>
<organism evidence="2 3">
    <name type="scientific">Microlunatus phosphovorus (strain ATCC 700054 / DSM 10555 / JCM 9379 / NBRC 101784 / NCIMB 13414 / VKM Ac-1990 / NM-1)</name>
    <dbReference type="NCBI Taxonomy" id="1032480"/>
    <lineage>
        <taxon>Bacteria</taxon>
        <taxon>Bacillati</taxon>
        <taxon>Actinomycetota</taxon>
        <taxon>Actinomycetes</taxon>
        <taxon>Propionibacteriales</taxon>
        <taxon>Propionibacteriaceae</taxon>
        <taxon>Microlunatus</taxon>
    </lineage>
</organism>
<dbReference type="InterPro" id="IPR025117">
    <property type="entry name" value="DUF4037"/>
</dbReference>
<keyword evidence="3" id="KW-1185">Reference proteome</keyword>
<dbReference type="HOGENOM" id="CLU_056336_0_0_11"/>
<gene>
    <name evidence="2" type="ordered locus">MLP_13670</name>
</gene>
<dbReference type="eggNOG" id="COG0457">
    <property type="taxonomic scope" value="Bacteria"/>
</dbReference>
<dbReference type="STRING" id="1032480.MLP_13670"/>
<evidence type="ECO:0000259" key="1">
    <source>
        <dbReference type="Pfam" id="PF13228"/>
    </source>
</evidence>
<evidence type="ECO:0000313" key="3">
    <source>
        <dbReference type="Proteomes" id="UP000007947"/>
    </source>
</evidence>
<reference evidence="2 3" key="1">
    <citation type="submission" date="2011-05" db="EMBL/GenBank/DDBJ databases">
        <title>Whole genome sequence of Microlunatus phosphovorus NM-1.</title>
        <authorList>
            <person name="Hosoyama A."/>
            <person name="Sasaki K."/>
            <person name="Harada T."/>
            <person name="Igarashi R."/>
            <person name="Kawakoshi A."/>
            <person name="Sasagawa M."/>
            <person name="Fukada J."/>
            <person name="Nakamura S."/>
            <person name="Katano Y."/>
            <person name="Hanada S."/>
            <person name="Kamagata Y."/>
            <person name="Nakamura N."/>
            <person name="Yamazaki S."/>
            <person name="Fujita N."/>
        </authorList>
    </citation>
    <scope>NUCLEOTIDE SEQUENCE [LARGE SCALE GENOMIC DNA]</scope>
    <source>
        <strain evidence="3">ATCC 700054 / DSM 10555 / JCM 9379 / NBRC 101784 / NCIMB 13414 / VKM Ac-1990 / NM-1</strain>
    </source>
</reference>
<feature type="domain" description="DUF4037" evidence="1">
    <location>
        <begin position="152"/>
        <end position="250"/>
    </location>
</feature>
<dbReference type="KEGG" id="mph:MLP_13670"/>
<proteinExistence type="predicted"/>
<dbReference type="Proteomes" id="UP000007947">
    <property type="component" value="Chromosome"/>
</dbReference>
<protein>
    <recommendedName>
        <fullName evidence="1">DUF4037 domain-containing protein</fullName>
    </recommendedName>
</protein>
<dbReference type="AlphaFoldDB" id="F5XPS3"/>
<sequence>MSQPIGPPFVPGHQLSRAVYEDHVAPALARRLPRLQYAAAVIGHGSDVLGYDTARSTDHDWGPRLQIIVGEQDGLALTTEILAAVDEALPETVCGVPVELPGAQQLPDDTVTHHNSQVGRRHHGVTVTSVRRLLDELLRTTDDPRRWRATQWLSTPRQSLLEFTAGPMYRDDTGELTAARSALAWYPHDLWLYVMSARWQRIAQIEAFVGRAAEVGDDLGSRVLAGQIACDVMHLALLHRRAYAPYAKWLGTAFQRHDDGHKLGDHLTEALSAGTASDRQQALVRALLELSRRHDDLAVTAPMHSQAEMFFGRPYPVIWSERIARGLHESINDPGVASLPFGLGGIDEITNSTDALKSNGLRQAIATV</sequence>
<evidence type="ECO:0000313" key="2">
    <source>
        <dbReference type="EMBL" id="BAK34381.1"/>
    </source>
</evidence>
<dbReference type="RefSeq" id="WP_013862264.1">
    <property type="nucleotide sequence ID" value="NC_015635.1"/>
</dbReference>
<dbReference type="EMBL" id="AP012204">
    <property type="protein sequence ID" value="BAK34381.1"/>
    <property type="molecule type" value="Genomic_DNA"/>
</dbReference>
<dbReference type="Pfam" id="PF13228">
    <property type="entry name" value="DUF4037"/>
    <property type="match status" value="1"/>
</dbReference>